<evidence type="ECO:0000313" key="2">
    <source>
        <dbReference type="EMBL" id="MFD0785865.1"/>
    </source>
</evidence>
<gene>
    <name evidence="2" type="ORF">ACFQZ8_18325</name>
</gene>
<evidence type="ECO:0000313" key="3">
    <source>
        <dbReference type="Proteomes" id="UP001597053"/>
    </source>
</evidence>
<evidence type="ECO:0008006" key="4">
    <source>
        <dbReference type="Google" id="ProtNLM"/>
    </source>
</evidence>
<proteinExistence type="predicted"/>
<accession>A0ABW3A4T5</accession>
<keyword evidence="1" id="KW-0472">Membrane</keyword>
<comment type="caution">
    <text evidence="2">The sequence shown here is derived from an EMBL/GenBank/DDBJ whole genome shotgun (WGS) entry which is preliminary data.</text>
</comment>
<reference evidence="3" key="1">
    <citation type="journal article" date="2019" name="Int. J. Syst. Evol. Microbiol.">
        <title>The Global Catalogue of Microorganisms (GCM) 10K type strain sequencing project: providing services to taxonomists for standard genome sequencing and annotation.</title>
        <authorList>
            <consortium name="The Broad Institute Genomics Platform"/>
            <consortium name="The Broad Institute Genome Sequencing Center for Infectious Disease"/>
            <person name="Wu L."/>
            <person name="Ma J."/>
        </authorList>
    </citation>
    <scope>NUCLEOTIDE SEQUENCE [LARGE SCALE GENOMIC DNA]</scope>
    <source>
        <strain evidence="3">JCM 32148</strain>
    </source>
</reference>
<dbReference type="Proteomes" id="UP001597053">
    <property type="component" value="Unassembled WGS sequence"/>
</dbReference>
<sequence length="139" mass="14571">MRIAHVPLRASIGAYMLNSGMTKRNLEGEAAQATHGMAVGAIPQLRQIPPDRFAKVLSYSELALGAALLVPLVPSALVGLGLTAFGAGLVQLYLKTPGLRQPGSIRPTEAGSGLAKDVWLVGAGLTLVLDGLIPRRLRR</sequence>
<evidence type="ECO:0000256" key="1">
    <source>
        <dbReference type="SAM" id="Phobius"/>
    </source>
</evidence>
<dbReference type="EMBL" id="JBHTHM010001030">
    <property type="protein sequence ID" value="MFD0785865.1"/>
    <property type="molecule type" value="Genomic_DNA"/>
</dbReference>
<name>A0ABW3A4T5_9ACTN</name>
<protein>
    <recommendedName>
        <fullName evidence="4">DoxX family membrane protein</fullName>
    </recommendedName>
</protein>
<feature type="transmembrane region" description="Helical" evidence="1">
    <location>
        <begin position="62"/>
        <end position="94"/>
    </location>
</feature>
<keyword evidence="1" id="KW-0812">Transmembrane</keyword>
<organism evidence="2 3">
    <name type="scientific">Micromonospora azadirachtae</name>
    <dbReference type="NCBI Taxonomy" id="1970735"/>
    <lineage>
        <taxon>Bacteria</taxon>
        <taxon>Bacillati</taxon>
        <taxon>Actinomycetota</taxon>
        <taxon>Actinomycetes</taxon>
        <taxon>Micromonosporales</taxon>
        <taxon>Micromonosporaceae</taxon>
        <taxon>Micromonospora</taxon>
    </lineage>
</organism>
<keyword evidence="1" id="KW-1133">Transmembrane helix</keyword>
<keyword evidence="3" id="KW-1185">Reference proteome</keyword>